<keyword evidence="10" id="KW-0119">Carbohydrate metabolism</keyword>
<dbReference type="SUPFAM" id="SSF51011">
    <property type="entry name" value="Glycosyl hydrolase domain"/>
    <property type="match status" value="1"/>
</dbReference>
<dbReference type="CDD" id="cd11322">
    <property type="entry name" value="AmyAc_Glg_BE"/>
    <property type="match status" value="1"/>
</dbReference>
<comment type="similarity">
    <text evidence="4">Belongs to the glycosyl hydrolase 13 family. GlgB subfamily.</text>
</comment>
<dbReference type="InterPro" id="IPR004193">
    <property type="entry name" value="Glyco_hydro_13_N"/>
</dbReference>
<evidence type="ECO:0000256" key="11">
    <source>
        <dbReference type="NCBIfam" id="TIGR01515"/>
    </source>
</evidence>
<organism evidence="14 15">
    <name type="scientific">Breznakia blatticola</name>
    <dbReference type="NCBI Taxonomy" id="1754012"/>
    <lineage>
        <taxon>Bacteria</taxon>
        <taxon>Bacillati</taxon>
        <taxon>Bacillota</taxon>
        <taxon>Erysipelotrichia</taxon>
        <taxon>Erysipelotrichales</taxon>
        <taxon>Erysipelotrichaceae</taxon>
        <taxon>Breznakia</taxon>
    </lineage>
</organism>
<evidence type="ECO:0000313" key="14">
    <source>
        <dbReference type="EMBL" id="TDW20174.1"/>
    </source>
</evidence>
<dbReference type="EC" id="2.4.1.18" evidence="5 11"/>
<dbReference type="Pfam" id="PF02806">
    <property type="entry name" value="Alpha-amylase_C"/>
    <property type="match status" value="1"/>
</dbReference>
<keyword evidence="15" id="KW-1185">Reference proteome</keyword>
<evidence type="ECO:0000256" key="7">
    <source>
        <dbReference type="ARBA" id="ARBA00022676"/>
    </source>
</evidence>
<keyword evidence="8" id="KW-0808">Transferase</keyword>
<dbReference type="InterPro" id="IPR013780">
    <property type="entry name" value="Glyco_hydro_b"/>
</dbReference>
<sequence length="618" mass="72505">MKQRTINAFFEGQSINAYDSFGAHMCFEQTQGVRFSVYAPHALNVQVIGQFNNWNGEGYEMPKVDDRGVYSLFVADIKAGMSYKYRITQAHGEVIDKMDPFAFYSEVRPETASVIANTNFTWTDDEWMEKRTRNFHQPMNIYEIYLGAWKFDKNGGVNYRKIAKELIRYVKKMHYTHIEFMPLSEYPFDGSWGYQTSGYFAANSRYGTLEDLKYLINELHTHNIGVIFDFVPVHFVMDNYALRKFDGTNVFEYQDESIAVSEWGTANFDLHKEEVRSFLMSAAAYWIKEIHGDGLRMDAISNVIFWQGNKDRGVNEGALTFIRRMNYLLHKNFNDVMLIAEDSSDYPNVTKPIEQNGLGFDYKWDLGWMNDTLNYLKADPIYRQYEHNKITFSMAYFYSENFILPFSHDEVVHGKATIVQKMWGLYEDKFAQARMLYTYMFTHPGKKLNFMGNEIGHMREFDEHQENDWFLLDYPMHDSFQKFIKDLQKLYLKEAALWEDDYNYESFEWIDADNANENLYSYMRKGTNETIIVILNMSANTYRAHQFGVHEAGVYSEILNSQKDIYSGVGIVNAKALRAKKGFVDYKPYYITMDVAPFSGIILRHKHKPQKSAKDFIE</sequence>
<comment type="pathway">
    <text evidence="3">Glycan biosynthesis; glycogen biosynthesis.</text>
</comment>
<dbReference type="GO" id="GO:0043169">
    <property type="term" value="F:cation binding"/>
    <property type="evidence" value="ECO:0007669"/>
    <property type="project" value="InterPro"/>
</dbReference>
<evidence type="ECO:0000256" key="9">
    <source>
        <dbReference type="ARBA" id="ARBA00023056"/>
    </source>
</evidence>
<evidence type="ECO:0000313" key="15">
    <source>
        <dbReference type="Proteomes" id="UP000294743"/>
    </source>
</evidence>
<dbReference type="GO" id="GO:0005829">
    <property type="term" value="C:cytosol"/>
    <property type="evidence" value="ECO:0007669"/>
    <property type="project" value="TreeGrafter"/>
</dbReference>
<dbReference type="Gene3D" id="2.60.40.1180">
    <property type="entry name" value="Golgi alpha-mannosidase II"/>
    <property type="match status" value="1"/>
</dbReference>
<reference evidence="14 15" key="1">
    <citation type="submission" date="2019-03" db="EMBL/GenBank/DDBJ databases">
        <title>Genomic Encyclopedia of Type Strains, Phase IV (KMG-IV): sequencing the most valuable type-strain genomes for metagenomic binning, comparative biology and taxonomic classification.</title>
        <authorList>
            <person name="Goeker M."/>
        </authorList>
    </citation>
    <scope>NUCLEOTIDE SEQUENCE [LARGE SCALE GENOMIC DNA]</scope>
    <source>
        <strain evidence="14 15">DSM 28867</strain>
    </source>
</reference>
<accession>A0A4V3G7S4</accession>
<evidence type="ECO:0000256" key="1">
    <source>
        <dbReference type="ARBA" id="ARBA00000826"/>
    </source>
</evidence>
<dbReference type="InterPro" id="IPR014756">
    <property type="entry name" value="Ig_E-set"/>
</dbReference>
<name>A0A4V3G7S4_9FIRM</name>
<feature type="domain" description="Glycosyl hydrolase family 13 catalytic" evidence="13">
    <location>
        <begin position="143"/>
        <end position="481"/>
    </location>
</feature>
<evidence type="ECO:0000256" key="3">
    <source>
        <dbReference type="ARBA" id="ARBA00004964"/>
    </source>
</evidence>
<dbReference type="SUPFAM" id="SSF51445">
    <property type="entry name" value="(Trans)glycosidases"/>
    <property type="match status" value="1"/>
</dbReference>
<gene>
    <name evidence="14" type="ORF">EDD63_1144</name>
</gene>
<dbReference type="InterPro" id="IPR013783">
    <property type="entry name" value="Ig-like_fold"/>
</dbReference>
<dbReference type="GO" id="GO:0005978">
    <property type="term" value="P:glycogen biosynthetic process"/>
    <property type="evidence" value="ECO:0007669"/>
    <property type="project" value="UniProtKB-UniRule"/>
</dbReference>
<evidence type="ECO:0000256" key="10">
    <source>
        <dbReference type="ARBA" id="ARBA00023277"/>
    </source>
</evidence>
<dbReference type="InterPro" id="IPR006048">
    <property type="entry name" value="A-amylase/branching_C"/>
</dbReference>
<evidence type="ECO:0000256" key="5">
    <source>
        <dbReference type="ARBA" id="ARBA00012541"/>
    </source>
</evidence>
<evidence type="ECO:0000256" key="8">
    <source>
        <dbReference type="ARBA" id="ARBA00022679"/>
    </source>
</evidence>
<dbReference type="InterPro" id="IPR044143">
    <property type="entry name" value="GlgB_N_E_set_prok"/>
</dbReference>
<dbReference type="SMART" id="SM00642">
    <property type="entry name" value="Aamy"/>
    <property type="match status" value="1"/>
</dbReference>
<feature type="active site" description="Nucleophile" evidence="12">
    <location>
        <position position="298"/>
    </location>
</feature>
<dbReference type="Pfam" id="PF00128">
    <property type="entry name" value="Alpha-amylase"/>
    <property type="match status" value="1"/>
</dbReference>
<dbReference type="SUPFAM" id="SSF81296">
    <property type="entry name" value="E set domains"/>
    <property type="match status" value="1"/>
</dbReference>
<dbReference type="Pfam" id="PF02922">
    <property type="entry name" value="CBM_48"/>
    <property type="match status" value="1"/>
</dbReference>
<dbReference type="InterPro" id="IPR006407">
    <property type="entry name" value="GlgB"/>
</dbReference>
<dbReference type="InterPro" id="IPR037439">
    <property type="entry name" value="Branching_enzy"/>
</dbReference>
<dbReference type="NCBIfam" id="NF008967">
    <property type="entry name" value="PRK12313.1"/>
    <property type="match status" value="1"/>
</dbReference>
<evidence type="ECO:0000256" key="2">
    <source>
        <dbReference type="ARBA" id="ARBA00002953"/>
    </source>
</evidence>
<evidence type="ECO:0000259" key="13">
    <source>
        <dbReference type="SMART" id="SM00642"/>
    </source>
</evidence>
<dbReference type="CDD" id="cd02855">
    <property type="entry name" value="E_set_GBE_prok_N"/>
    <property type="match status" value="1"/>
</dbReference>
<dbReference type="PANTHER" id="PTHR43651:SF3">
    <property type="entry name" value="1,4-ALPHA-GLUCAN-BRANCHING ENZYME"/>
    <property type="match status" value="1"/>
</dbReference>
<keyword evidence="7" id="KW-0328">Glycosyltransferase</keyword>
<protein>
    <recommendedName>
        <fullName evidence="5 11">1,4-alpha-glucan branching enzyme</fullName>
        <ecNumber evidence="5 11">2.4.1.18</ecNumber>
    </recommendedName>
</protein>
<dbReference type="PANTHER" id="PTHR43651">
    <property type="entry name" value="1,4-ALPHA-GLUCAN-BRANCHING ENZYME"/>
    <property type="match status" value="1"/>
</dbReference>
<evidence type="ECO:0000256" key="12">
    <source>
        <dbReference type="PIRSR" id="PIRSR000463-1"/>
    </source>
</evidence>
<evidence type="ECO:0000256" key="6">
    <source>
        <dbReference type="ARBA" id="ARBA00022600"/>
    </source>
</evidence>
<comment type="function">
    <text evidence="2">Catalyzes the formation of the alpha-1,6-glucosidic linkages in glycogen by scission of a 1,4-alpha-linked oligosaccharide from growing alpha-1,4-glucan chains and the subsequent attachment of the oligosaccharide to the alpha-1,6 position.</text>
</comment>
<keyword evidence="9" id="KW-0320">Glycogen biosynthesis</keyword>
<comment type="catalytic activity">
    <reaction evidence="1">
        <text>Transfers a segment of a (1-&gt;4)-alpha-D-glucan chain to a primary hydroxy group in a similar glucan chain.</text>
        <dbReference type="EC" id="2.4.1.18"/>
    </reaction>
</comment>
<dbReference type="InterPro" id="IPR017853">
    <property type="entry name" value="GH"/>
</dbReference>
<dbReference type="UniPathway" id="UPA00164"/>
<dbReference type="Gene3D" id="2.60.40.10">
    <property type="entry name" value="Immunoglobulins"/>
    <property type="match status" value="1"/>
</dbReference>
<dbReference type="Proteomes" id="UP000294743">
    <property type="component" value="Unassembled WGS sequence"/>
</dbReference>
<dbReference type="EMBL" id="SODD01000014">
    <property type="protein sequence ID" value="TDW20174.1"/>
    <property type="molecule type" value="Genomic_DNA"/>
</dbReference>
<dbReference type="InterPro" id="IPR006047">
    <property type="entry name" value="GH13_cat_dom"/>
</dbReference>
<keyword evidence="6" id="KW-0321">Glycogen metabolism</keyword>
<dbReference type="RefSeq" id="WP_134169267.1">
    <property type="nucleotide sequence ID" value="NZ_SODD01000014.1"/>
</dbReference>
<evidence type="ECO:0000256" key="4">
    <source>
        <dbReference type="ARBA" id="ARBA00009000"/>
    </source>
</evidence>
<dbReference type="NCBIfam" id="TIGR01515">
    <property type="entry name" value="branching_enzym"/>
    <property type="match status" value="1"/>
</dbReference>
<dbReference type="OrthoDB" id="9800174at2"/>
<proteinExistence type="inferred from homology"/>
<dbReference type="GO" id="GO:0003844">
    <property type="term" value="F:1,4-alpha-glucan branching enzyme activity"/>
    <property type="evidence" value="ECO:0007669"/>
    <property type="project" value="UniProtKB-UniRule"/>
</dbReference>
<dbReference type="GO" id="GO:0004553">
    <property type="term" value="F:hydrolase activity, hydrolyzing O-glycosyl compounds"/>
    <property type="evidence" value="ECO:0007669"/>
    <property type="project" value="InterPro"/>
</dbReference>
<dbReference type="Gene3D" id="3.20.20.80">
    <property type="entry name" value="Glycosidases"/>
    <property type="match status" value="1"/>
</dbReference>
<dbReference type="AlphaFoldDB" id="A0A4V3G7S4"/>
<feature type="active site" description="Proton donor" evidence="12">
    <location>
        <position position="341"/>
    </location>
</feature>
<dbReference type="PIRSF" id="PIRSF000463">
    <property type="entry name" value="GlgB"/>
    <property type="match status" value="1"/>
</dbReference>
<comment type="caution">
    <text evidence="14">The sequence shown here is derived from an EMBL/GenBank/DDBJ whole genome shotgun (WGS) entry which is preliminary data.</text>
</comment>